<dbReference type="GeneID" id="69601218"/>
<evidence type="ECO:0000313" key="6">
    <source>
        <dbReference type="EMBL" id="CCJ52607.1"/>
    </source>
</evidence>
<feature type="active site" evidence="4">
    <location>
        <position position="36"/>
    </location>
</feature>
<dbReference type="AlphaFoldDB" id="A0A0C6P1U1"/>
<reference evidence="6 7" key="1">
    <citation type="journal article" date="2012" name="BMC Genomics">
        <title>Comparative genomics of the classical Bordetella subspecies: the evolution and exchange of virulence-associated diversity amongst closely related pathogens.</title>
        <authorList>
            <person name="Park J."/>
            <person name="Zhang Y."/>
            <person name="Buboltz A.M."/>
            <person name="Zhang X."/>
            <person name="Schuster S.C."/>
            <person name="Ahuja U."/>
            <person name="Liu M."/>
            <person name="Miller J.F."/>
            <person name="Sebaihia M."/>
            <person name="Bentley S.D."/>
            <person name="Parkhill J."/>
            <person name="Harvill E.T."/>
        </authorList>
    </citation>
    <scope>NUCLEOTIDE SEQUENCE [LARGE SCALE GENOMIC DNA]</scope>
    <source>
        <strain evidence="6 7">253</strain>
    </source>
</reference>
<dbReference type="PANTHER" id="PTHR11592">
    <property type="entry name" value="GLUTATHIONE PEROXIDASE"/>
    <property type="match status" value="1"/>
</dbReference>
<dbReference type="GO" id="GO:0004601">
    <property type="term" value="F:peroxidase activity"/>
    <property type="evidence" value="ECO:0007669"/>
    <property type="project" value="UniProtKB-KW"/>
</dbReference>
<dbReference type="FunFam" id="3.40.30.10:FF:000010">
    <property type="entry name" value="Glutathione peroxidase"/>
    <property type="match status" value="1"/>
</dbReference>
<evidence type="ECO:0000256" key="3">
    <source>
        <dbReference type="ARBA" id="ARBA00023002"/>
    </source>
</evidence>
<dbReference type="Proteomes" id="UP000007564">
    <property type="component" value="Chromosome"/>
</dbReference>
<dbReference type="RefSeq" id="WP_003811310.1">
    <property type="nucleotide sequence ID" value="NC_019382.1"/>
</dbReference>
<dbReference type="SUPFAM" id="SSF52833">
    <property type="entry name" value="Thioredoxin-like"/>
    <property type="match status" value="1"/>
</dbReference>
<gene>
    <name evidence="6" type="ORF">BN112_0689</name>
</gene>
<dbReference type="Gene3D" id="3.40.30.10">
    <property type="entry name" value="Glutaredoxin"/>
    <property type="match status" value="1"/>
</dbReference>
<dbReference type="CDD" id="cd00340">
    <property type="entry name" value="GSH_Peroxidase"/>
    <property type="match status" value="1"/>
</dbReference>
<accession>A0A0C6P1U1</accession>
<dbReference type="PRINTS" id="PR01011">
    <property type="entry name" value="GLUTPROXDASE"/>
</dbReference>
<keyword evidence="2 5" id="KW-0575">Peroxidase</keyword>
<dbReference type="PROSITE" id="PS00763">
    <property type="entry name" value="GLUTATHIONE_PEROXID_2"/>
    <property type="match status" value="1"/>
</dbReference>
<dbReference type="KEGG" id="bbh:BN112_0689"/>
<proteinExistence type="inferred from homology"/>
<dbReference type="Pfam" id="PF00255">
    <property type="entry name" value="GSHPx"/>
    <property type="match status" value="1"/>
</dbReference>
<dbReference type="PROSITE" id="PS51355">
    <property type="entry name" value="GLUTATHIONE_PEROXID_3"/>
    <property type="match status" value="1"/>
</dbReference>
<dbReference type="InterPro" id="IPR036249">
    <property type="entry name" value="Thioredoxin-like_sf"/>
</dbReference>
<keyword evidence="3 5" id="KW-0560">Oxidoreductase</keyword>
<evidence type="ECO:0000256" key="2">
    <source>
        <dbReference type="ARBA" id="ARBA00022559"/>
    </source>
</evidence>
<dbReference type="PANTHER" id="PTHR11592:SF78">
    <property type="entry name" value="GLUTATHIONE PEROXIDASE"/>
    <property type="match status" value="1"/>
</dbReference>
<dbReference type="InterPro" id="IPR000889">
    <property type="entry name" value="Glutathione_peroxidase"/>
</dbReference>
<dbReference type="EMBL" id="HE965806">
    <property type="protein sequence ID" value="CCJ52607.1"/>
    <property type="molecule type" value="Genomic_DNA"/>
</dbReference>
<organism evidence="6 7">
    <name type="scientific">Bordetella bronchiseptica 253</name>
    <dbReference type="NCBI Taxonomy" id="568707"/>
    <lineage>
        <taxon>Bacteria</taxon>
        <taxon>Pseudomonadati</taxon>
        <taxon>Pseudomonadota</taxon>
        <taxon>Betaproteobacteria</taxon>
        <taxon>Burkholderiales</taxon>
        <taxon>Alcaligenaceae</taxon>
        <taxon>Bordetella</taxon>
    </lineage>
</organism>
<evidence type="ECO:0000256" key="5">
    <source>
        <dbReference type="RuleBase" id="RU000499"/>
    </source>
</evidence>
<evidence type="ECO:0000313" key="7">
    <source>
        <dbReference type="Proteomes" id="UP000007564"/>
    </source>
</evidence>
<protein>
    <recommendedName>
        <fullName evidence="5">Glutathione peroxidase</fullName>
    </recommendedName>
</protein>
<sequence length="166" mass="18422">MNTMYDFSAPTITGAERALADFRGQVALVVNVASRCGFTPQYSGLEELYRSYRNEGFVVLGFPCNQFGRQEPGDEAAIAQFCETQYAISFPLFAKIDVNGAHAHPLYRWLKARKPGLLGTRAIKWNFTKFLVGRDGLPLRRYAPAHTPESLRHDIARACAAPGPTP</sequence>
<evidence type="ECO:0000256" key="1">
    <source>
        <dbReference type="ARBA" id="ARBA00006926"/>
    </source>
</evidence>
<dbReference type="OrthoDB" id="9785502at2"/>
<dbReference type="HOGENOM" id="CLU_029507_2_2_4"/>
<dbReference type="PIRSF" id="PIRSF000303">
    <property type="entry name" value="Glutathion_perox"/>
    <property type="match status" value="1"/>
</dbReference>
<dbReference type="GO" id="GO:0034599">
    <property type="term" value="P:cellular response to oxidative stress"/>
    <property type="evidence" value="ECO:0007669"/>
    <property type="project" value="TreeGrafter"/>
</dbReference>
<comment type="similarity">
    <text evidence="1 5">Belongs to the glutathione peroxidase family.</text>
</comment>
<evidence type="ECO:0000256" key="4">
    <source>
        <dbReference type="PIRSR" id="PIRSR000303-1"/>
    </source>
</evidence>
<dbReference type="InterPro" id="IPR029760">
    <property type="entry name" value="GPX_CS"/>
</dbReference>
<name>A0A0C6P1U1_BORBO</name>